<sequence length="1221" mass="134964">MDANFDRADADGAAGATQASAAFEVPLASSNEVIPVSLDDVFSAETEEKVHELLTEVVGLLTTEQAATKFWVRLIEECWRQKRWAQALELADTALRAVPHRPDYQPLDLVPLYCLKANFNLALARRAPKQRLEDNRTGPISFPRDPHHPEFVRPGMQPSPTGPMLKTEYVIRAGMEINEAERIDPNNKVVLDIKAAWCMVSGALDQARQNFEQILREEPTNLMALMGRARIQFSQRAFRPALKTYQEVLRLAPNFLPDPRIGIGLCFWMLGDREKARKAWERSMQVNPNSSSPSAPLLLGLLHLNASKDPLLPGGPASRSAAYERGLTLIQAAFKKDNTSAGAAAMGPIASHLLLQGGPLAAQNALKLAERMLSFADARLLLAEAHLARARALDADPSTAEFGGALILQSYQRAIEANPDLVMAHLGAGAMCVRMDQHPQAIFAFETVLRRHPKCIEALVCLASIHTHLAFTFHAVSDASGARKSAKEAYEQVLRVFATGKEAVGSGEGGGDRGIAKSERVRVLAEDRDLFIEIAKLWSDELSVERSLQAYQQAARIEADKAEAEREERELKAEDDLYATQQLQEDVGPDAVDPRIRNNIGVLLFNRRPLSSSSAANGSNSHLIRAQEQFEAALEKAGEMFAKAGGVLNGGELDAVMTTVSYNLAACYEALGDLEKARSGWESLLSGHREYVDAKARLALLGLKSRTEWDSAHDLIKQALTSSSQNAELRALYIYFLFETGAYANARDFARATLKEISRHDVYALCASGLLCYFEARENKKQGKEAQRDRVAKFTRAAEFYDKALQLQPQCAFAAQGLAIGIAEGTLGNGPTEANGAAANPAAPGQPAQPLTEHQARLRNARDALGVLAKVKESVNEASVYVNIGHCHFARDEYDKAIENYATASRRYLNNKRSTVLWYLSRAYYHKSVREQNFGDLQHAIEVGQEATDLYPKDLANLFNMAVLKQKGVEILYALPAEKRTSAELHAAFEHLQASNALFDDLAADPTQVPPYEKEVPRQRRSYGRSLESRFQSILEAQQAYEETEQGKLEQARRLREAEQKKREEAEAERLAQIQRQAEALAEQRRRMREEAEQWAAMSKEWADSDDEDGKKKRGGGGKKRKSTKMKGGDDEGLAETTDSEGEVDKPAKKKRAKKEKKEKTSKKGKGKAAAGDEASGRMAVDEQYDEDGEEMPVKAPRRRKGKSSGQVKSAEFIEDSDEDE</sequence>
<dbReference type="GO" id="GO:0006355">
    <property type="term" value="P:regulation of DNA-templated transcription"/>
    <property type="evidence" value="ECO:0007669"/>
    <property type="project" value="InterPro"/>
</dbReference>
<feature type="compositionally biased region" description="Basic residues" evidence="5">
    <location>
        <begin position="1112"/>
        <end position="1125"/>
    </location>
</feature>
<feature type="repeat" description="TPR" evidence="3">
    <location>
        <begin position="878"/>
        <end position="911"/>
    </location>
</feature>
<feature type="region of interest" description="Disordered" evidence="5">
    <location>
        <begin position="1080"/>
        <end position="1221"/>
    </location>
</feature>
<proteinExistence type="predicted"/>
<evidence type="ECO:0000256" key="4">
    <source>
        <dbReference type="SAM" id="Coils"/>
    </source>
</evidence>
<dbReference type="SUPFAM" id="SSF48452">
    <property type="entry name" value="TPR-like"/>
    <property type="match status" value="3"/>
</dbReference>
<dbReference type="PROSITE" id="PS50005">
    <property type="entry name" value="TPR"/>
    <property type="match status" value="2"/>
</dbReference>
<dbReference type="EMBL" id="LK052958">
    <property type="protein sequence ID" value="CDR49121.1"/>
    <property type="molecule type" value="Genomic_DNA"/>
</dbReference>
<reference evidence="6" key="1">
    <citation type="journal article" date="2014" name="Genome Announc.">
        <title>Draft genome sequence of Rhodosporidium toruloides CECT1137, an oleaginous yeast of biotechnological interest.</title>
        <authorList>
            <person name="Morin N."/>
            <person name="Calcas X."/>
            <person name="Devillers H."/>
            <person name="Durrens P."/>
            <person name="Sherman D.J."/>
            <person name="Nicaud J.-M."/>
            <person name="Neuveglise C."/>
        </authorList>
    </citation>
    <scope>NUCLEOTIDE SEQUENCE</scope>
    <source>
        <strain evidence="6">CECT1137</strain>
    </source>
</reference>
<evidence type="ECO:0000256" key="5">
    <source>
        <dbReference type="SAM" id="MobiDB-lite"/>
    </source>
</evidence>
<name>A0A061BID9_RHOTO</name>
<dbReference type="Gene3D" id="1.25.40.10">
    <property type="entry name" value="Tetratricopeptide repeat domain"/>
    <property type="match status" value="5"/>
</dbReference>
<dbReference type="InterPro" id="IPR019734">
    <property type="entry name" value="TPR_rpt"/>
</dbReference>
<gene>
    <name evidence="6" type="ORF">RHTO0S_23e01068g</name>
</gene>
<feature type="compositionally biased region" description="Low complexity" evidence="5">
    <location>
        <begin position="834"/>
        <end position="850"/>
    </location>
</feature>
<feature type="region of interest" description="Disordered" evidence="5">
    <location>
        <begin position="831"/>
        <end position="853"/>
    </location>
</feature>
<dbReference type="GO" id="GO:0016593">
    <property type="term" value="C:Cdc73/Paf1 complex"/>
    <property type="evidence" value="ECO:0007669"/>
    <property type="project" value="TreeGrafter"/>
</dbReference>
<evidence type="ECO:0000256" key="3">
    <source>
        <dbReference type="PROSITE-ProRule" id="PRU00339"/>
    </source>
</evidence>
<keyword evidence="2 3" id="KW-0802">TPR repeat</keyword>
<feature type="coiled-coil region" evidence="4">
    <location>
        <begin position="547"/>
        <end position="577"/>
    </location>
</feature>
<accession>A0A061BID9</accession>
<dbReference type="SMART" id="SM00028">
    <property type="entry name" value="TPR"/>
    <property type="match status" value="8"/>
</dbReference>
<dbReference type="PANTHER" id="PTHR14027:SF2">
    <property type="entry name" value="RNA POLYMERASE-ASSOCIATED PROTEIN CTR9 HOMOLOG"/>
    <property type="match status" value="1"/>
</dbReference>
<organism evidence="6">
    <name type="scientific">Rhodotorula toruloides</name>
    <name type="common">Yeast</name>
    <name type="synonym">Rhodosporidium toruloides</name>
    <dbReference type="NCBI Taxonomy" id="5286"/>
    <lineage>
        <taxon>Eukaryota</taxon>
        <taxon>Fungi</taxon>
        <taxon>Dikarya</taxon>
        <taxon>Basidiomycota</taxon>
        <taxon>Pucciniomycotina</taxon>
        <taxon>Microbotryomycetes</taxon>
        <taxon>Sporidiobolales</taxon>
        <taxon>Sporidiobolaceae</taxon>
        <taxon>Rhodotorula</taxon>
    </lineage>
</organism>
<feature type="repeat" description="TPR" evidence="3">
    <location>
        <begin position="257"/>
        <end position="290"/>
    </location>
</feature>
<keyword evidence="1" id="KW-0677">Repeat</keyword>
<dbReference type="GO" id="GO:0006368">
    <property type="term" value="P:transcription elongation by RNA polymerase II"/>
    <property type="evidence" value="ECO:0007669"/>
    <property type="project" value="TreeGrafter"/>
</dbReference>
<evidence type="ECO:0000256" key="1">
    <source>
        <dbReference type="ARBA" id="ARBA00022737"/>
    </source>
</evidence>
<protein>
    <submittedName>
        <fullName evidence="6">RHTO0S23e01068g1_1</fullName>
    </submittedName>
</protein>
<feature type="compositionally biased region" description="Basic and acidic residues" evidence="5">
    <location>
        <begin position="1082"/>
        <end position="1092"/>
    </location>
</feature>
<dbReference type="OrthoDB" id="343875at2759"/>
<feature type="compositionally biased region" description="Acidic residues" evidence="5">
    <location>
        <begin position="1131"/>
        <end position="1142"/>
    </location>
</feature>
<feature type="region of interest" description="Disordered" evidence="5">
    <location>
        <begin position="134"/>
        <end position="159"/>
    </location>
</feature>
<keyword evidence="4" id="KW-0175">Coiled coil</keyword>
<evidence type="ECO:0000313" key="6">
    <source>
        <dbReference type="EMBL" id="CDR49121.1"/>
    </source>
</evidence>
<dbReference type="GO" id="GO:0000993">
    <property type="term" value="F:RNA polymerase II complex binding"/>
    <property type="evidence" value="ECO:0007669"/>
    <property type="project" value="TreeGrafter"/>
</dbReference>
<feature type="compositionally biased region" description="Basic residues" evidence="5">
    <location>
        <begin position="1148"/>
        <end position="1167"/>
    </location>
</feature>
<evidence type="ECO:0000256" key="2">
    <source>
        <dbReference type="ARBA" id="ARBA00022803"/>
    </source>
</evidence>
<dbReference type="Pfam" id="PF13432">
    <property type="entry name" value="TPR_16"/>
    <property type="match status" value="2"/>
</dbReference>
<dbReference type="InterPro" id="IPR011990">
    <property type="entry name" value="TPR-like_helical_dom_sf"/>
</dbReference>
<dbReference type="InterPro" id="IPR031101">
    <property type="entry name" value="Ctr9"/>
</dbReference>
<dbReference type="PANTHER" id="PTHR14027">
    <property type="entry name" value="RNA POLYMERASE-ASSOCIATED PROTEIN CTR9"/>
    <property type="match status" value="1"/>
</dbReference>
<dbReference type="AlphaFoldDB" id="A0A061BID9"/>